<comment type="caution">
    <text evidence="2">The sequence shown here is derived from an EMBL/GenBank/DDBJ whole genome shotgun (WGS) entry which is preliminary data.</text>
</comment>
<sequence>MSSTKALLQRLLQTQSQMLTRLDALDERLDDLTASHDQLSDDVRDARQAQHDVAMEVHSLRTYVYNPASARLVNTTELLEMILLEVVDLSSDVVEDPCDDPCDEPCNKYHYGWSGRHCGKYDSRAAMRYLDREIMKAKEQACRLRTLLLSRRALFFTPDPPACASVRINWLYLTSQVCHELALKEDTNPDDTNGVHLVPEASEGAGGCEHVTLERWGRGVRSGSPDNYELELILGVRRDCRSMDRGNCEIHASSTSSSWMDMLFSQPPLAVSWVVESRWPCDWGILPTRPTTISSLFSDV</sequence>
<proteinExistence type="predicted"/>
<dbReference type="EMBL" id="QWIK01000733">
    <property type="protein sequence ID" value="RMY01764.1"/>
    <property type="molecule type" value="Genomic_DNA"/>
</dbReference>
<organism evidence="2 3">
    <name type="scientific">Hortaea werneckii</name>
    <name type="common">Black yeast</name>
    <name type="synonym">Cladosporium werneckii</name>
    <dbReference type="NCBI Taxonomy" id="91943"/>
    <lineage>
        <taxon>Eukaryota</taxon>
        <taxon>Fungi</taxon>
        <taxon>Dikarya</taxon>
        <taxon>Ascomycota</taxon>
        <taxon>Pezizomycotina</taxon>
        <taxon>Dothideomycetes</taxon>
        <taxon>Dothideomycetidae</taxon>
        <taxon>Mycosphaerellales</taxon>
        <taxon>Teratosphaeriaceae</taxon>
        <taxon>Hortaea</taxon>
    </lineage>
</organism>
<protein>
    <submittedName>
        <fullName evidence="2">Uncharacterized protein</fullName>
    </submittedName>
</protein>
<reference evidence="2 3" key="1">
    <citation type="journal article" date="2018" name="BMC Genomics">
        <title>Genomic evidence for intraspecific hybridization in a clonal and extremely halotolerant yeast.</title>
        <authorList>
            <person name="Gostincar C."/>
            <person name="Stajich J.E."/>
            <person name="Zupancic J."/>
            <person name="Zalar P."/>
            <person name="Gunde-Cimerman N."/>
        </authorList>
    </citation>
    <scope>NUCLEOTIDE SEQUENCE [LARGE SCALE GENOMIC DNA]</scope>
    <source>
        <strain evidence="2 3">EXF-6654</strain>
    </source>
</reference>
<dbReference type="AlphaFoldDB" id="A0A3M6YFE3"/>
<evidence type="ECO:0000313" key="2">
    <source>
        <dbReference type="EMBL" id="RMY01764.1"/>
    </source>
</evidence>
<keyword evidence="1" id="KW-0175">Coiled coil</keyword>
<gene>
    <name evidence="2" type="ORF">D0868_08324</name>
</gene>
<name>A0A3M6YFE3_HORWE</name>
<accession>A0A3M6YFE3</accession>
<evidence type="ECO:0000256" key="1">
    <source>
        <dbReference type="SAM" id="Coils"/>
    </source>
</evidence>
<evidence type="ECO:0000313" key="3">
    <source>
        <dbReference type="Proteomes" id="UP000282582"/>
    </source>
</evidence>
<dbReference type="VEuPathDB" id="FungiDB:BTJ68_14287"/>
<dbReference type="Proteomes" id="UP000282582">
    <property type="component" value="Unassembled WGS sequence"/>
</dbReference>
<feature type="coiled-coil region" evidence="1">
    <location>
        <begin position="22"/>
        <end position="49"/>
    </location>
</feature>